<evidence type="ECO:0000313" key="3">
    <source>
        <dbReference type="EMBL" id="NWJ46025.1"/>
    </source>
</evidence>
<evidence type="ECO:0000259" key="2">
    <source>
        <dbReference type="PROSITE" id="PS50110"/>
    </source>
</evidence>
<evidence type="ECO:0000313" key="6">
    <source>
        <dbReference type="Proteomes" id="UP001431572"/>
    </source>
</evidence>
<dbReference type="Gene3D" id="3.40.50.2300">
    <property type="match status" value="1"/>
</dbReference>
<evidence type="ECO:0000256" key="1">
    <source>
        <dbReference type="PROSITE-ProRule" id="PRU00169"/>
    </source>
</evidence>
<name>A0A8T7M3I8_9CHLR</name>
<dbReference type="InterPro" id="IPR011006">
    <property type="entry name" value="CheY-like_superfamily"/>
</dbReference>
<dbReference type="Pfam" id="PF00072">
    <property type="entry name" value="Response_reg"/>
    <property type="match status" value="1"/>
</dbReference>
<keyword evidence="1" id="KW-0597">Phosphoprotein</keyword>
<accession>A0A8T7M3I8</accession>
<evidence type="ECO:0000313" key="5">
    <source>
        <dbReference type="Proteomes" id="UP000521676"/>
    </source>
</evidence>
<sequence length="131" mass="14616">MRYLNILLASASPEFLISSKHFISSLPAVDYVTSVVAASSIFEKLAVKDFDLIVLDARLPDMTGIDVARLVKLQAMPPKIALVASNDYEFYLDTNTSTNIDGFIDRTEFVTQFQSLLESLFLLEKMEGDDN</sequence>
<reference evidence="4" key="2">
    <citation type="journal article" date="2024" name="Nature">
        <title>Anoxygenic phototroph of the Chloroflexota uses a type I reaction centre.</title>
        <authorList>
            <person name="Tsuji J.M."/>
            <person name="Shaw N.A."/>
            <person name="Nagashima S."/>
            <person name="Venkiteswaran J.J."/>
            <person name="Schiff S.L."/>
            <person name="Watanabe T."/>
            <person name="Fukui M."/>
            <person name="Hanada S."/>
            <person name="Tank M."/>
            <person name="Neufeld J.D."/>
        </authorList>
    </citation>
    <scope>NUCLEOTIDE SEQUENCE</scope>
    <source>
        <strain evidence="4">L227-S17</strain>
    </source>
</reference>
<protein>
    <submittedName>
        <fullName evidence="3">Response regulator</fullName>
    </submittedName>
</protein>
<dbReference type="EMBL" id="JACATZ010000001">
    <property type="protein sequence ID" value="NWJ46025.1"/>
    <property type="molecule type" value="Genomic_DNA"/>
</dbReference>
<proteinExistence type="predicted"/>
<gene>
    <name evidence="3" type="ORF">HXX08_09125</name>
    <name evidence="4" type="ORF">OZ401_001169</name>
</gene>
<dbReference type="PROSITE" id="PS50110">
    <property type="entry name" value="RESPONSE_REGULATORY"/>
    <property type="match status" value="1"/>
</dbReference>
<dbReference type="EMBL" id="CP128399">
    <property type="protein sequence ID" value="WJW67885.1"/>
    <property type="molecule type" value="Genomic_DNA"/>
</dbReference>
<organism evidence="3 5">
    <name type="scientific">Candidatus Chlorohelix allophototropha</name>
    <dbReference type="NCBI Taxonomy" id="3003348"/>
    <lineage>
        <taxon>Bacteria</taxon>
        <taxon>Bacillati</taxon>
        <taxon>Chloroflexota</taxon>
        <taxon>Chloroflexia</taxon>
        <taxon>Candidatus Chloroheliales</taxon>
        <taxon>Candidatus Chloroheliaceae</taxon>
        <taxon>Candidatus Chlorohelix</taxon>
    </lineage>
</organism>
<feature type="domain" description="Response regulatory" evidence="2">
    <location>
        <begin position="5"/>
        <end position="121"/>
    </location>
</feature>
<keyword evidence="6" id="KW-1185">Reference proteome</keyword>
<dbReference type="InterPro" id="IPR001789">
    <property type="entry name" value="Sig_transdc_resp-reg_receiver"/>
</dbReference>
<dbReference type="Proteomes" id="UP000521676">
    <property type="component" value="Unassembled WGS sequence"/>
</dbReference>
<dbReference type="SUPFAM" id="SSF52172">
    <property type="entry name" value="CheY-like"/>
    <property type="match status" value="1"/>
</dbReference>
<reference evidence="3 5" key="1">
    <citation type="submission" date="2020-06" db="EMBL/GenBank/DDBJ databases">
        <title>Anoxygenic phototrophic Chloroflexota member uses a Type I reaction center.</title>
        <authorList>
            <person name="Tsuji J.M."/>
            <person name="Shaw N.A."/>
            <person name="Nagashima S."/>
            <person name="Venkiteswaran J."/>
            <person name="Schiff S.L."/>
            <person name="Hanada S."/>
            <person name="Tank M."/>
            <person name="Neufeld J.D."/>
        </authorList>
    </citation>
    <scope>NUCLEOTIDE SEQUENCE [LARGE SCALE GENOMIC DNA]</scope>
    <source>
        <strain evidence="3">L227-S17</strain>
    </source>
</reference>
<dbReference type="Proteomes" id="UP001431572">
    <property type="component" value="Chromosome 1"/>
</dbReference>
<feature type="modified residue" description="4-aspartylphosphate" evidence="1">
    <location>
        <position position="56"/>
    </location>
</feature>
<dbReference type="GO" id="GO:0000160">
    <property type="term" value="P:phosphorelay signal transduction system"/>
    <property type="evidence" value="ECO:0007669"/>
    <property type="project" value="InterPro"/>
</dbReference>
<dbReference type="AlphaFoldDB" id="A0A8T7M3I8"/>
<dbReference type="RefSeq" id="WP_341469776.1">
    <property type="nucleotide sequence ID" value="NZ_CP128399.1"/>
</dbReference>
<evidence type="ECO:0000313" key="4">
    <source>
        <dbReference type="EMBL" id="WJW67885.1"/>
    </source>
</evidence>